<protein>
    <recommendedName>
        <fullName evidence="3">Addiction module protein</fullName>
    </recommendedName>
</protein>
<organism evidence="1 2">
    <name type="scientific">Microbacterium algeriense</name>
    <dbReference type="NCBI Taxonomy" id="2615184"/>
    <lineage>
        <taxon>Bacteria</taxon>
        <taxon>Bacillati</taxon>
        <taxon>Actinomycetota</taxon>
        <taxon>Actinomycetes</taxon>
        <taxon>Micrococcales</taxon>
        <taxon>Microbacteriaceae</taxon>
        <taxon>Microbacterium</taxon>
    </lineage>
</organism>
<dbReference type="GeneID" id="77476341"/>
<comment type="caution">
    <text evidence="1">The sequence shown here is derived from an EMBL/GenBank/DDBJ whole genome shotgun (WGS) entry which is preliminary data.</text>
</comment>
<name>A0ABQ6V4A4_9MICO</name>
<proteinExistence type="predicted"/>
<evidence type="ECO:0008006" key="3">
    <source>
        <dbReference type="Google" id="ProtNLM"/>
    </source>
</evidence>
<reference evidence="2" key="1">
    <citation type="submission" date="2019-09" db="EMBL/GenBank/DDBJ databases">
        <title>Whole genome sequencing of Microbacterium maritypicum.</title>
        <authorList>
            <person name="Lenchi N."/>
        </authorList>
    </citation>
    <scope>NUCLEOTIDE SEQUENCE [LARGE SCALE GENOMIC DNA]</scope>
    <source>
        <strain evidence="2">G1</strain>
    </source>
</reference>
<evidence type="ECO:0000313" key="2">
    <source>
        <dbReference type="Proteomes" id="UP000478836"/>
    </source>
</evidence>
<gene>
    <name evidence="1" type="ORF">F6A08_07750</name>
</gene>
<evidence type="ECO:0000313" key="1">
    <source>
        <dbReference type="EMBL" id="KAB1864032.1"/>
    </source>
</evidence>
<dbReference type="Proteomes" id="UP000478836">
    <property type="component" value="Unassembled WGS sequence"/>
</dbReference>
<dbReference type="RefSeq" id="WP_151459157.1">
    <property type="nucleotide sequence ID" value="NZ_WAAO01000002.1"/>
</dbReference>
<sequence>MDDQITISLSSDHALVLFEWLSSRDERDFSSAHPAEQRVLWDLESQLETKLPMLFDPDYAERVDRARHAIGR</sequence>
<accession>A0ABQ6V4A4</accession>
<dbReference type="EMBL" id="WAAO01000002">
    <property type="protein sequence ID" value="KAB1864032.1"/>
    <property type="molecule type" value="Genomic_DNA"/>
</dbReference>
<keyword evidence="2" id="KW-1185">Reference proteome</keyword>